<dbReference type="GO" id="GO:0005886">
    <property type="term" value="C:plasma membrane"/>
    <property type="evidence" value="ECO:0007669"/>
    <property type="project" value="UniProtKB-SubCell"/>
</dbReference>
<dbReference type="GO" id="GO:0008519">
    <property type="term" value="F:ammonium channel activity"/>
    <property type="evidence" value="ECO:0007669"/>
    <property type="project" value="InterPro"/>
</dbReference>
<keyword evidence="6 8" id="KW-0472">Membrane</keyword>
<feature type="transmembrane region" description="Helical" evidence="8">
    <location>
        <begin position="194"/>
        <end position="213"/>
    </location>
</feature>
<keyword evidence="3 8" id="KW-0813">Transport</keyword>
<keyword evidence="7 8" id="KW-0924">Ammonia transport</keyword>
<keyword evidence="5 8" id="KW-1133">Transmembrane helix</keyword>
<feature type="transmembrane region" description="Helical" evidence="8">
    <location>
        <begin position="95"/>
        <end position="117"/>
    </location>
</feature>
<gene>
    <name evidence="10" type="ORF">C7B46_08460</name>
</gene>
<evidence type="ECO:0000256" key="5">
    <source>
        <dbReference type="ARBA" id="ARBA00022989"/>
    </source>
</evidence>
<dbReference type="PANTHER" id="PTHR43029:SF21">
    <property type="entry name" value="AMMONIUM TRANSPORTER 1"/>
    <property type="match status" value="1"/>
</dbReference>
<evidence type="ECO:0000259" key="9">
    <source>
        <dbReference type="Pfam" id="PF00909"/>
    </source>
</evidence>
<dbReference type="PANTHER" id="PTHR43029">
    <property type="entry name" value="AMMONIUM TRANSPORTER MEP2"/>
    <property type="match status" value="1"/>
</dbReference>
<dbReference type="NCBIfam" id="TIGR00836">
    <property type="entry name" value="amt"/>
    <property type="match status" value="1"/>
</dbReference>
<feature type="transmembrane region" description="Helical" evidence="8">
    <location>
        <begin position="6"/>
        <end position="28"/>
    </location>
</feature>
<comment type="similarity">
    <text evidence="2 8">Belongs to the ammonia transporter channel (TC 1.A.11.2) family.</text>
</comment>
<feature type="transmembrane region" description="Helical" evidence="8">
    <location>
        <begin position="276"/>
        <end position="297"/>
    </location>
</feature>
<dbReference type="EMBL" id="PXYW01000017">
    <property type="protein sequence ID" value="PSR33752.1"/>
    <property type="molecule type" value="Genomic_DNA"/>
</dbReference>
<accession>A0A2T2XH36</accession>
<feature type="transmembrane region" description="Helical" evidence="8">
    <location>
        <begin position="309"/>
        <end position="333"/>
    </location>
</feature>
<dbReference type="InterPro" id="IPR001905">
    <property type="entry name" value="Ammonium_transpt"/>
</dbReference>
<sequence length="417" mass="43437">MNAGDTAWLLASAALVLFMTVGLAFFYGGLEPQRNVLNMLIMNFFTIAIVTVVWVLIGFTLAFGPDAGGGIIGNLHYAALRNMGGVWPGTHIPKLAFMVFQLMFAIITPALITGAVAGRLKFEAWIAFCVAWSLLVYPAIAHWLFDPAGWLYQLGARDFAGGAVVHASAGSAALVMALLIGARSKKAAASYEPHSVPLVLLGAGILWFGWFGFNAGSALGSGQLAASAFTVTQIAAAAGSIVWVITERVHTGKITVVGAATGAIVGLATITPGSGFVGPMPALFIGAAAGLVCYLATRAVLRIKKLDDAFGVIACHGVGGTLGMLLLGVFAHYTINPSGLTGPTGVPLNGLIFGQAGFFGDEIIAVAVVIAFTLIMTYLIGLLVRSTIGLRVPEYEEHQGLNVEFESTAYEPYSAVQ</sequence>
<evidence type="ECO:0000256" key="4">
    <source>
        <dbReference type="ARBA" id="ARBA00022692"/>
    </source>
</evidence>
<reference evidence="10 11" key="1">
    <citation type="journal article" date="2014" name="BMC Genomics">
        <title>Comparison of environmental and isolate Sulfobacillus genomes reveals diverse carbon, sulfur, nitrogen, and hydrogen metabolisms.</title>
        <authorList>
            <person name="Justice N.B."/>
            <person name="Norman A."/>
            <person name="Brown C.T."/>
            <person name="Singh A."/>
            <person name="Thomas B.C."/>
            <person name="Banfield J.F."/>
        </authorList>
    </citation>
    <scope>NUCLEOTIDE SEQUENCE [LARGE SCALE GENOMIC DNA]</scope>
    <source>
        <strain evidence="10">AMDSBA4</strain>
    </source>
</reference>
<evidence type="ECO:0000256" key="1">
    <source>
        <dbReference type="ARBA" id="ARBA00004141"/>
    </source>
</evidence>
<protein>
    <recommendedName>
        <fullName evidence="8">Ammonium transporter</fullName>
    </recommendedName>
</protein>
<keyword evidence="4 8" id="KW-0812">Transmembrane</keyword>
<dbReference type="AlphaFoldDB" id="A0A2T2XH36"/>
<feature type="domain" description="Ammonium transporter AmtB-like" evidence="9">
    <location>
        <begin position="7"/>
        <end position="410"/>
    </location>
</feature>
<dbReference type="PROSITE" id="PS01219">
    <property type="entry name" value="AMMONIUM_TRANSP"/>
    <property type="match status" value="1"/>
</dbReference>
<evidence type="ECO:0000256" key="3">
    <source>
        <dbReference type="ARBA" id="ARBA00022448"/>
    </source>
</evidence>
<dbReference type="InterPro" id="IPR029020">
    <property type="entry name" value="Ammonium/urea_transptr"/>
</dbReference>
<proteinExistence type="inferred from homology"/>
<organism evidence="10 11">
    <name type="scientific">Sulfobacillus benefaciens</name>
    <dbReference type="NCBI Taxonomy" id="453960"/>
    <lineage>
        <taxon>Bacteria</taxon>
        <taxon>Bacillati</taxon>
        <taxon>Bacillota</taxon>
        <taxon>Clostridia</taxon>
        <taxon>Eubacteriales</taxon>
        <taxon>Clostridiales Family XVII. Incertae Sedis</taxon>
        <taxon>Sulfobacillus</taxon>
    </lineage>
</organism>
<dbReference type="Pfam" id="PF00909">
    <property type="entry name" value="Ammonium_transp"/>
    <property type="match status" value="1"/>
</dbReference>
<dbReference type="Proteomes" id="UP000242972">
    <property type="component" value="Unassembled WGS sequence"/>
</dbReference>
<dbReference type="InterPro" id="IPR018047">
    <property type="entry name" value="Ammonium_transpt_CS"/>
</dbReference>
<evidence type="ECO:0000313" key="10">
    <source>
        <dbReference type="EMBL" id="PSR33752.1"/>
    </source>
</evidence>
<dbReference type="InterPro" id="IPR024041">
    <property type="entry name" value="NH4_transpt_AmtB-like_dom"/>
</dbReference>
<evidence type="ECO:0000256" key="6">
    <source>
        <dbReference type="ARBA" id="ARBA00023136"/>
    </source>
</evidence>
<dbReference type="SUPFAM" id="SSF111352">
    <property type="entry name" value="Ammonium transporter"/>
    <property type="match status" value="1"/>
</dbReference>
<name>A0A2T2XH36_9FIRM</name>
<feature type="transmembrane region" description="Helical" evidence="8">
    <location>
        <begin position="124"/>
        <end position="144"/>
    </location>
</feature>
<evidence type="ECO:0000313" key="11">
    <source>
        <dbReference type="Proteomes" id="UP000242972"/>
    </source>
</evidence>
<evidence type="ECO:0000256" key="7">
    <source>
        <dbReference type="ARBA" id="ARBA00023177"/>
    </source>
</evidence>
<dbReference type="Gene3D" id="1.10.3430.10">
    <property type="entry name" value="Ammonium transporter AmtB like domains"/>
    <property type="match status" value="1"/>
</dbReference>
<evidence type="ECO:0000256" key="8">
    <source>
        <dbReference type="RuleBase" id="RU362002"/>
    </source>
</evidence>
<comment type="subcellular location">
    <subcellularLocation>
        <location evidence="8">Cell membrane</location>
        <topology evidence="8">Multi-pass membrane protein</topology>
    </subcellularLocation>
    <subcellularLocation>
        <location evidence="1">Membrane</location>
        <topology evidence="1">Multi-pass membrane protein</topology>
    </subcellularLocation>
</comment>
<comment type="caution">
    <text evidence="10">The sequence shown here is derived from an EMBL/GenBank/DDBJ whole genome shotgun (WGS) entry which is preliminary data.</text>
</comment>
<feature type="transmembrane region" description="Helical" evidence="8">
    <location>
        <begin position="164"/>
        <end position="182"/>
    </location>
</feature>
<feature type="transmembrane region" description="Helical" evidence="8">
    <location>
        <begin position="225"/>
        <end position="245"/>
    </location>
</feature>
<evidence type="ECO:0000256" key="2">
    <source>
        <dbReference type="ARBA" id="ARBA00005887"/>
    </source>
</evidence>
<feature type="transmembrane region" description="Helical" evidence="8">
    <location>
        <begin position="363"/>
        <end position="384"/>
    </location>
</feature>
<feature type="transmembrane region" description="Helical" evidence="8">
    <location>
        <begin position="252"/>
        <end position="270"/>
    </location>
</feature>
<feature type="transmembrane region" description="Helical" evidence="8">
    <location>
        <begin position="40"/>
        <end position="63"/>
    </location>
</feature>